<feature type="domain" description="Fibronectin type-III" evidence="1">
    <location>
        <begin position="580"/>
        <end position="666"/>
    </location>
</feature>
<reference evidence="2" key="1">
    <citation type="submission" date="2020-06" db="EMBL/GenBank/DDBJ databases">
        <authorList>
            <consortium name="Wellcome Sanger Institute Data Sharing"/>
        </authorList>
    </citation>
    <scope>NUCLEOTIDE SEQUENCE [LARGE SCALE GENOMIC DNA]</scope>
</reference>
<dbReference type="PROSITE" id="PS50853">
    <property type="entry name" value="FN3"/>
    <property type="match status" value="2"/>
</dbReference>
<feature type="domain" description="Fibronectin type-III" evidence="1">
    <location>
        <begin position="406"/>
        <end position="492"/>
    </location>
</feature>
<protein>
    <recommendedName>
        <fullName evidence="1">Fibronectin type-III domain-containing protein</fullName>
    </recommendedName>
</protein>
<dbReference type="InterPro" id="IPR013783">
    <property type="entry name" value="Ig-like_fold"/>
</dbReference>
<proteinExistence type="predicted"/>
<dbReference type="InterPro" id="IPR036116">
    <property type="entry name" value="FN3_sf"/>
</dbReference>
<reference evidence="2" key="2">
    <citation type="submission" date="2025-08" db="UniProtKB">
        <authorList>
            <consortium name="Ensembl"/>
        </authorList>
    </citation>
    <scope>IDENTIFICATION</scope>
</reference>
<accession>A0A8C5GA05</accession>
<evidence type="ECO:0000313" key="3">
    <source>
        <dbReference type="Proteomes" id="UP000694680"/>
    </source>
</evidence>
<evidence type="ECO:0000313" key="2">
    <source>
        <dbReference type="Ensembl" id="ENSGWIP00000025088.1"/>
    </source>
</evidence>
<dbReference type="Pfam" id="PF00041">
    <property type="entry name" value="fn3"/>
    <property type="match status" value="1"/>
</dbReference>
<dbReference type="PANTHER" id="PTHR47135:SF3">
    <property type="entry name" value="FIBRONECTIN TYPE-III DOMAIN-CONTAINING PROTEIN"/>
    <property type="match status" value="1"/>
</dbReference>
<keyword evidence="3" id="KW-1185">Reference proteome</keyword>
<dbReference type="Proteomes" id="UP000694680">
    <property type="component" value="Chromosome 4"/>
</dbReference>
<reference evidence="2" key="3">
    <citation type="submission" date="2025-09" db="UniProtKB">
        <authorList>
            <consortium name="Ensembl"/>
        </authorList>
    </citation>
    <scope>IDENTIFICATION</scope>
</reference>
<dbReference type="PANTHER" id="PTHR47135">
    <property type="entry name" value="FIBRONECTIN TYPE III DOMAIN-CONTAINING PROTEIN 7"/>
    <property type="match status" value="1"/>
</dbReference>
<dbReference type="Gene3D" id="2.60.40.10">
    <property type="entry name" value="Immunoglobulins"/>
    <property type="match status" value="2"/>
</dbReference>
<evidence type="ECO:0000259" key="1">
    <source>
        <dbReference type="PROSITE" id="PS50853"/>
    </source>
</evidence>
<dbReference type="SMART" id="SM00060">
    <property type="entry name" value="FN3"/>
    <property type="match status" value="3"/>
</dbReference>
<name>A0A8C5GA05_GOUWI</name>
<dbReference type="InterPro" id="IPR003961">
    <property type="entry name" value="FN3_dom"/>
</dbReference>
<sequence length="669" mass="70926">MAHLAGSDGHSLSCYTSSMSCSVDGLHCGVIYHTSVIAIGNTMNSSSSTTVMLASAPCPSENVTATLDCYNNTATVSWSSATGANTHTVTAESADGYLDSCQSEVGQCELTGLKCGQTYNITLTSTDDQCQAQTLSDVTLRTRPCKPLGVGVDLQCGTNVANMYWNEQEGVDFYVATTSCSVGTTQCNSTTSTCQLPILQCGETCQFSVTASSSLCFSEDSSVVELQTDPCQPTDVIVNNRTCNNDTARLEWSEAKGALLYTLEVTGDLGFTRSLQTNSTTLEVDLPCGQVFNFTVVAQDERCESAGSLAEQYKSGPCIPEYLQIFTSCEDSMGGVSWVMSSEAETYLAVAVGEDGHTHECTSNSTSCIWDDLHCGDVYTVYVIANDYLCTSLPSNSTTLSMAPCIPQNLTTSFNCSTKVGSLSWNVSETAEFYIVTAQNNDGHTVQLSTNDSWTFISEFQCGQQYYLSVQAADSMCTSTPSQSLVLLSEPCAPTNITSYMDCISNIAVVSWTGSAGAEFYTAAVTTEDGQSNSCWSDSEQCGMPNVQCGQEYSVTVIASNTMCDSDLSVAETLKSVPCVPSNVDVAINCSTNQAVVSWSASDGALSYKLTAKSAQGDVSACETSDLGCTLTSLTCGRSYSVQVVAVHDFCSSLPSQPVNFNSGKIAIH</sequence>
<dbReference type="Ensembl" id="ENSGWIT00000027433.1">
    <property type="protein sequence ID" value="ENSGWIP00000025088.1"/>
    <property type="gene ID" value="ENSGWIG00000013279.1"/>
</dbReference>
<dbReference type="AlphaFoldDB" id="A0A8C5GA05"/>
<dbReference type="SUPFAM" id="SSF49265">
    <property type="entry name" value="Fibronectin type III"/>
    <property type="match status" value="6"/>
</dbReference>
<organism evidence="2 3">
    <name type="scientific">Gouania willdenowi</name>
    <name type="common">Blunt-snouted clingfish</name>
    <name type="synonym">Lepadogaster willdenowi</name>
    <dbReference type="NCBI Taxonomy" id="441366"/>
    <lineage>
        <taxon>Eukaryota</taxon>
        <taxon>Metazoa</taxon>
        <taxon>Chordata</taxon>
        <taxon>Craniata</taxon>
        <taxon>Vertebrata</taxon>
        <taxon>Euteleostomi</taxon>
        <taxon>Actinopterygii</taxon>
        <taxon>Neopterygii</taxon>
        <taxon>Teleostei</taxon>
        <taxon>Neoteleostei</taxon>
        <taxon>Acanthomorphata</taxon>
        <taxon>Ovalentaria</taxon>
        <taxon>Blenniimorphae</taxon>
        <taxon>Blenniiformes</taxon>
        <taxon>Gobiesocoidei</taxon>
        <taxon>Gobiesocidae</taxon>
        <taxon>Gobiesocinae</taxon>
        <taxon>Gouania</taxon>
    </lineage>
</organism>
<dbReference type="CDD" id="cd00063">
    <property type="entry name" value="FN3"/>
    <property type="match status" value="1"/>
</dbReference>